<gene>
    <name evidence="1" type="ORF">AVDCRST_MAG37-3436</name>
</gene>
<proteinExistence type="predicted"/>
<organism evidence="1">
    <name type="scientific">uncultured Rubrobacteraceae bacterium</name>
    <dbReference type="NCBI Taxonomy" id="349277"/>
    <lineage>
        <taxon>Bacteria</taxon>
        <taxon>Bacillati</taxon>
        <taxon>Actinomycetota</taxon>
        <taxon>Rubrobacteria</taxon>
        <taxon>Rubrobacterales</taxon>
        <taxon>Rubrobacteraceae</taxon>
        <taxon>environmental samples</taxon>
    </lineage>
</organism>
<dbReference type="AlphaFoldDB" id="A0A6J4R3D2"/>
<dbReference type="EMBL" id="CADCVD010000176">
    <property type="protein sequence ID" value="CAA9458862.1"/>
    <property type="molecule type" value="Genomic_DNA"/>
</dbReference>
<name>A0A6J4R3D2_9ACTN</name>
<feature type="non-terminal residue" evidence="1">
    <location>
        <position position="29"/>
    </location>
</feature>
<evidence type="ECO:0000313" key="1">
    <source>
        <dbReference type="EMBL" id="CAA9458862.1"/>
    </source>
</evidence>
<sequence length="29" mass="2994">GVPLLGAARRCAYGVRNQGPVAGIRATRI</sequence>
<feature type="non-terminal residue" evidence="1">
    <location>
        <position position="1"/>
    </location>
</feature>
<accession>A0A6J4R3D2</accession>
<protein>
    <submittedName>
        <fullName evidence="1">Uncharacterized protein</fullName>
    </submittedName>
</protein>
<reference evidence="1" key="1">
    <citation type="submission" date="2020-02" db="EMBL/GenBank/DDBJ databases">
        <authorList>
            <person name="Meier V. D."/>
        </authorList>
    </citation>
    <scope>NUCLEOTIDE SEQUENCE</scope>
    <source>
        <strain evidence="1">AVDCRST_MAG37</strain>
    </source>
</reference>